<name>A0ABY4RKD9_9BACL</name>
<feature type="domain" description="Cupin type-2" evidence="2">
    <location>
        <begin position="68"/>
        <end position="125"/>
    </location>
</feature>
<gene>
    <name evidence="3" type="ORF">SK3146_01763</name>
</gene>
<dbReference type="Pfam" id="PF07883">
    <property type="entry name" value="Cupin_2"/>
    <property type="match status" value="1"/>
</dbReference>
<evidence type="ECO:0000256" key="1">
    <source>
        <dbReference type="ARBA" id="ARBA00022723"/>
    </source>
</evidence>
<dbReference type="InterPro" id="IPR051610">
    <property type="entry name" value="GPI/OXD"/>
</dbReference>
<keyword evidence="4" id="KW-1185">Reference proteome</keyword>
<dbReference type="SUPFAM" id="SSF51182">
    <property type="entry name" value="RmlC-like cupins"/>
    <property type="match status" value="1"/>
</dbReference>
<sequence length="138" mass="15380">MGAAADLFTTLLRERTVLKKFRLTDLQDTREGHFLQGILPGEYLSSGGLAFEKPGFRTHTNDGPEGRDYHVHKDCEVFIIAQGKGEMEVDKSFHPVVTGDIIVIEPGEDHHLISSTEDPIVTLWVHAGPARHKNQLPE</sequence>
<proteinExistence type="predicted"/>
<dbReference type="PANTHER" id="PTHR35848:SF6">
    <property type="entry name" value="CUPIN TYPE-2 DOMAIN-CONTAINING PROTEIN"/>
    <property type="match status" value="1"/>
</dbReference>
<dbReference type="InterPro" id="IPR011051">
    <property type="entry name" value="RmlC_Cupin_sf"/>
</dbReference>
<evidence type="ECO:0000313" key="3">
    <source>
        <dbReference type="EMBL" id="UQZ82605.1"/>
    </source>
</evidence>
<evidence type="ECO:0000313" key="4">
    <source>
        <dbReference type="Proteomes" id="UP001057134"/>
    </source>
</evidence>
<organism evidence="3 4">
    <name type="scientific">Paenibacillus konkukensis</name>
    <dbReference type="NCBI Taxonomy" id="2020716"/>
    <lineage>
        <taxon>Bacteria</taxon>
        <taxon>Bacillati</taxon>
        <taxon>Bacillota</taxon>
        <taxon>Bacilli</taxon>
        <taxon>Bacillales</taxon>
        <taxon>Paenibacillaceae</taxon>
        <taxon>Paenibacillus</taxon>
    </lineage>
</organism>
<evidence type="ECO:0000259" key="2">
    <source>
        <dbReference type="Pfam" id="PF07883"/>
    </source>
</evidence>
<dbReference type="Proteomes" id="UP001057134">
    <property type="component" value="Chromosome"/>
</dbReference>
<accession>A0ABY4RKD9</accession>
<dbReference type="PANTHER" id="PTHR35848">
    <property type="entry name" value="OXALATE-BINDING PROTEIN"/>
    <property type="match status" value="1"/>
</dbReference>
<dbReference type="InterPro" id="IPR014710">
    <property type="entry name" value="RmlC-like_jellyroll"/>
</dbReference>
<reference evidence="3" key="1">
    <citation type="submission" date="2018-02" db="EMBL/GenBank/DDBJ databases">
        <authorList>
            <person name="Kim S.-K."/>
            <person name="Jung H.-I."/>
            <person name="Lee S.-W."/>
        </authorList>
    </citation>
    <scope>NUCLEOTIDE SEQUENCE</scope>
    <source>
        <strain evidence="3">SK3146</strain>
    </source>
</reference>
<protein>
    <submittedName>
        <fullName evidence="3">AraC-like ligand binding domain protein</fullName>
    </submittedName>
</protein>
<keyword evidence="1" id="KW-0479">Metal-binding</keyword>
<dbReference type="EMBL" id="CP027059">
    <property type="protein sequence ID" value="UQZ82605.1"/>
    <property type="molecule type" value="Genomic_DNA"/>
</dbReference>
<dbReference type="InterPro" id="IPR013096">
    <property type="entry name" value="Cupin_2"/>
</dbReference>
<reference evidence="3" key="2">
    <citation type="journal article" date="2021" name="J Anim Sci Technol">
        <title>Complete genome sequence of Paenibacillus konkukensis sp. nov. SK3146 as a potential probiotic strain.</title>
        <authorList>
            <person name="Jung H.I."/>
            <person name="Park S."/>
            <person name="Niu K.M."/>
            <person name="Lee S.W."/>
            <person name="Kothari D."/>
            <person name="Yi K.J."/>
            <person name="Kim S.K."/>
        </authorList>
    </citation>
    <scope>NUCLEOTIDE SEQUENCE</scope>
    <source>
        <strain evidence="3">SK3146</strain>
    </source>
</reference>
<dbReference type="Gene3D" id="2.60.120.10">
    <property type="entry name" value="Jelly Rolls"/>
    <property type="match status" value="1"/>
</dbReference>